<keyword evidence="2" id="KW-1278">Translocase</keyword>
<dbReference type="Pfam" id="PF00403">
    <property type="entry name" value="HMA"/>
    <property type="match status" value="1"/>
</dbReference>
<protein>
    <submittedName>
        <fullName evidence="5">Copper-exporting P-type ATPase A</fullName>
    </submittedName>
</protein>
<accession>A0A5J4PHE6</accession>
<dbReference type="FunFam" id="3.30.70.100:FF:000001">
    <property type="entry name" value="ATPase copper transporting beta"/>
    <property type="match status" value="1"/>
</dbReference>
<dbReference type="InterPro" id="IPR036163">
    <property type="entry name" value="HMA_dom_sf"/>
</dbReference>
<dbReference type="InterPro" id="IPR006121">
    <property type="entry name" value="HMA_dom"/>
</dbReference>
<evidence type="ECO:0000256" key="3">
    <source>
        <dbReference type="SAM" id="Phobius"/>
    </source>
</evidence>
<proteinExistence type="predicted"/>
<dbReference type="PROSITE" id="PS50846">
    <property type="entry name" value="HMA_2"/>
    <property type="match status" value="1"/>
</dbReference>
<organism evidence="5">
    <name type="scientific">termite gut metagenome</name>
    <dbReference type="NCBI Taxonomy" id="433724"/>
    <lineage>
        <taxon>unclassified sequences</taxon>
        <taxon>metagenomes</taxon>
        <taxon>organismal metagenomes</taxon>
    </lineage>
</organism>
<reference evidence="5" key="1">
    <citation type="submission" date="2019-03" db="EMBL/GenBank/DDBJ databases">
        <title>Single cell metagenomics reveals metabolic interactions within the superorganism composed of flagellate Streblomastix strix and complex community of Bacteroidetes bacteria on its surface.</title>
        <authorList>
            <person name="Treitli S.C."/>
            <person name="Kolisko M."/>
            <person name="Husnik F."/>
            <person name="Keeling P."/>
            <person name="Hampl V."/>
        </authorList>
    </citation>
    <scope>NUCLEOTIDE SEQUENCE</scope>
    <source>
        <strain evidence="5">STM</strain>
    </source>
</reference>
<dbReference type="Gene3D" id="3.30.70.100">
    <property type="match status" value="1"/>
</dbReference>
<keyword evidence="1" id="KW-0479">Metal-binding</keyword>
<dbReference type="EMBL" id="SNRY01008202">
    <property type="protein sequence ID" value="KAA6308966.1"/>
    <property type="molecule type" value="Genomic_DNA"/>
</dbReference>
<dbReference type="GO" id="GO:0005507">
    <property type="term" value="F:copper ion binding"/>
    <property type="evidence" value="ECO:0007669"/>
    <property type="project" value="TreeGrafter"/>
</dbReference>
<keyword evidence="3" id="KW-0812">Transmembrane</keyword>
<dbReference type="InterPro" id="IPR017969">
    <property type="entry name" value="Heavy-metal-associated_CS"/>
</dbReference>
<dbReference type="PANTHER" id="PTHR43520">
    <property type="entry name" value="ATP7, ISOFORM B"/>
    <property type="match status" value="1"/>
</dbReference>
<dbReference type="PANTHER" id="PTHR43520:SF8">
    <property type="entry name" value="P-TYPE CU(+) TRANSPORTER"/>
    <property type="match status" value="1"/>
</dbReference>
<keyword evidence="3" id="KW-0472">Membrane</keyword>
<dbReference type="AlphaFoldDB" id="A0A5J4PHE6"/>
<dbReference type="CDD" id="cd00371">
    <property type="entry name" value="HMA"/>
    <property type="match status" value="1"/>
</dbReference>
<evidence type="ECO:0000256" key="2">
    <source>
        <dbReference type="ARBA" id="ARBA00022967"/>
    </source>
</evidence>
<sequence>MIWILNTSLLMLQINFSYQYGNTIKRTFPVLKMHCAGCANNIERTVKKLQGVTDASVNFVSGILSVTYDPGKLSLEEIRKAVVAAGYDLISIEEGSQEEWQTKEQRNQYRQLKRKVIGTWIVALPVLVFSMFFPNILNNGFLLILSLSVFVFFGNSFYINAWKQAKLGRCFWRVLLSTFPLIQRQ</sequence>
<evidence type="ECO:0000313" key="5">
    <source>
        <dbReference type="EMBL" id="KAA6308966.1"/>
    </source>
</evidence>
<feature type="domain" description="HMA" evidence="4">
    <location>
        <begin position="24"/>
        <end position="90"/>
    </location>
</feature>
<gene>
    <name evidence="5" type="ORF">EZS27_039462</name>
</gene>
<comment type="caution">
    <text evidence="5">The sequence shown here is derived from an EMBL/GenBank/DDBJ whole genome shotgun (WGS) entry which is preliminary data.</text>
</comment>
<keyword evidence="3" id="KW-1133">Transmembrane helix</keyword>
<name>A0A5J4PHE6_9ZZZZ</name>
<dbReference type="PROSITE" id="PS01047">
    <property type="entry name" value="HMA_1"/>
    <property type="match status" value="1"/>
</dbReference>
<evidence type="ECO:0000256" key="1">
    <source>
        <dbReference type="ARBA" id="ARBA00022723"/>
    </source>
</evidence>
<dbReference type="SUPFAM" id="SSF55008">
    <property type="entry name" value="HMA, heavy metal-associated domain"/>
    <property type="match status" value="1"/>
</dbReference>
<feature type="transmembrane region" description="Helical" evidence="3">
    <location>
        <begin position="116"/>
        <end position="134"/>
    </location>
</feature>
<dbReference type="GO" id="GO:0043682">
    <property type="term" value="F:P-type divalent copper transporter activity"/>
    <property type="evidence" value="ECO:0007669"/>
    <property type="project" value="TreeGrafter"/>
</dbReference>
<dbReference type="GO" id="GO:0055070">
    <property type="term" value="P:copper ion homeostasis"/>
    <property type="evidence" value="ECO:0007669"/>
    <property type="project" value="TreeGrafter"/>
</dbReference>
<evidence type="ECO:0000259" key="4">
    <source>
        <dbReference type="PROSITE" id="PS50846"/>
    </source>
</evidence>
<feature type="transmembrane region" description="Helical" evidence="3">
    <location>
        <begin position="140"/>
        <end position="159"/>
    </location>
</feature>
<dbReference type="GO" id="GO:0016020">
    <property type="term" value="C:membrane"/>
    <property type="evidence" value="ECO:0007669"/>
    <property type="project" value="TreeGrafter"/>
</dbReference>